<evidence type="ECO:0000313" key="4">
    <source>
        <dbReference type="Proteomes" id="UP000559809"/>
    </source>
</evidence>
<accession>A0A853G5Y1</accession>
<name>A0A853G5Y1_9BURK</name>
<protein>
    <submittedName>
        <fullName evidence="3">Aromatic-ring-hydroxylating dioxygenase subunit beta</fullName>
    </submittedName>
</protein>
<comment type="similarity">
    <text evidence="1">Belongs to the bacterial ring-hydroxylating dioxygenase beta subunit family.</text>
</comment>
<dbReference type="PANTHER" id="PTHR41534:SF2">
    <property type="entry name" value="3-PHENYLPROPIONATE_CINNAMIC ACID DIOXYGENASE SUBUNIT BETA"/>
    <property type="match status" value="1"/>
</dbReference>
<keyword evidence="4" id="KW-1185">Reference proteome</keyword>
<evidence type="ECO:0000256" key="1">
    <source>
        <dbReference type="ARBA" id="ARBA00009570"/>
    </source>
</evidence>
<dbReference type="PANTHER" id="PTHR41534">
    <property type="entry name" value="BLR3401 PROTEIN"/>
    <property type="match status" value="1"/>
</dbReference>
<gene>
    <name evidence="3" type="ORF">H0A72_11810</name>
</gene>
<dbReference type="RefSeq" id="WP_180155467.1">
    <property type="nucleotide sequence ID" value="NZ_JACCEM010000005.1"/>
</dbReference>
<dbReference type="GO" id="GO:0019380">
    <property type="term" value="P:3-phenylpropionate catabolic process"/>
    <property type="evidence" value="ECO:0007669"/>
    <property type="project" value="TreeGrafter"/>
</dbReference>
<dbReference type="EMBL" id="JACCEM010000005">
    <property type="protein sequence ID" value="NYT49996.1"/>
    <property type="molecule type" value="Genomic_DNA"/>
</dbReference>
<evidence type="ECO:0000256" key="2">
    <source>
        <dbReference type="ARBA" id="ARBA00023002"/>
    </source>
</evidence>
<dbReference type="AlphaFoldDB" id="A0A853G5Y1"/>
<reference evidence="3 4" key="1">
    <citation type="submission" date="2020-07" db="EMBL/GenBank/DDBJ databases">
        <title>Taxonomic revisions and descriptions of new bacterial species based on genomic comparisons in the high-G+C-content subgroup of the family Alcaligenaceae.</title>
        <authorList>
            <person name="Szabo A."/>
            <person name="Felfoldi T."/>
        </authorList>
    </citation>
    <scope>NUCLEOTIDE SEQUENCE [LARGE SCALE GENOMIC DNA]</scope>
    <source>
        <strain evidence="3 4">LMG 24012</strain>
    </source>
</reference>
<dbReference type="SUPFAM" id="SSF54427">
    <property type="entry name" value="NTF2-like"/>
    <property type="match status" value="1"/>
</dbReference>
<dbReference type="Proteomes" id="UP000559809">
    <property type="component" value="Unassembled WGS sequence"/>
</dbReference>
<dbReference type="Gene3D" id="3.10.450.50">
    <property type="match status" value="1"/>
</dbReference>
<comment type="caution">
    <text evidence="3">The sequence shown here is derived from an EMBL/GenBank/DDBJ whole genome shotgun (WGS) entry which is preliminary data.</text>
</comment>
<proteinExistence type="inferred from homology"/>
<keyword evidence="3" id="KW-0223">Dioxygenase</keyword>
<evidence type="ECO:0000313" key="3">
    <source>
        <dbReference type="EMBL" id="NYT49996.1"/>
    </source>
</evidence>
<organism evidence="3 4">
    <name type="scientific">Parapusillimonas granuli</name>
    <dbReference type="NCBI Taxonomy" id="380911"/>
    <lineage>
        <taxon>Bacteria</taxon>
        <taxon>Pseudomonadati</taxon>
        <taxon>Pseudomonadota</taxon>
        <taxon>Betaproteobacteria</taxon>
        <taxon>Burkholderiales</taxon>
        <taxon>Alcaligenaceae</taxon>
        <taxon>Parapusillimonas</taxon>
    </lineage>
</organism>
<dbReference type="GO" id="GO:0051213">
    <property type="term" value="F:dioxygenase activity"/>
    <property type="evidence" value="ECO:0007669"/>
    <property type="project" value="UniProtKB-KW"/>
</dbReference>
<dbReference type="Pfam" id="PF00866">
    <property type="entry name" value="Ring_hydroxyl_B"/>
    <property type="match status" value="1"/>
</dbReference>
<dbReference type="InterPro" id="IPR000391">
    <property type="entry name" value="Rng_hydr_dOase-bsu"/>
</dbReference>
<sequence>MTASTIEEKACRIVLTEARLLDEKRWDDWLALYADTAVLWMPTWRNERELTEDPDTELSFIYLEGKPALKERISRITSGLSVSSMPDPRTCHMVAGLRAQAADGVVQVESSWTSHIYDHKRKSHLTYFGHYGHTLQATADGLRILHKRIVLMNDYLESKLDFYYV</sequence>
<dbReference type="InterPro" id="IPR032710">
    <property type="entry name" value="NTF2-like_dom_sf"/>
</dbReference>
<keyword evidence="2" id="KW-0560">Oxidoreductase</keyword>
<dbReference type="CDD" id="cd00667">
    <property type="entry name" value="ring_hydroxylating_dioxygenases_beta"/>
    <property type="match status" value="1"/>
</dbReference>